<keyword evidence="2" id="KW-1133">Transmembrane helix</keyword>
<feature type="compositionally biased region" description="Polar residues" evidence="1">
    <location>
        <begin position="49"/>
        <end position="65"/>
    </location>
</feature>
<dbReference type="EMBL" id="KZ613848">
    <property type="protein sequence ID" value="PMD56577.1"/>
    <property type="molecule type" value="Genomic_DNA"/>
</dbReference>
<feature type="compositionally biased region" description="Basic and acidic residues" evidence="1">
    <location>
        <begin position="473"/>
        <end position="489"/>
    </location>
</feature>
<name>A0A2J6T0N4_9HELO</name>
<feature type="transmembrane region" description="Helical" evidence="2">
    <location>
        <begin position="729"/>
        <end position="751"/>
    </location>
</feature>
<feature type="transmembrane region" description="Helical" evidence="2">
    <location>
        <begin position="763"/>
        <end position="785"/>
    </location>
</feature>
<accession>A0A2J6T0N4</accession>
<evidence type="ECO:0000313" key="4">
    <source>
        <dbReference type="Proteomes" id="UP000235371"/>
    </source>
</evidence>
<dbReference type="STRING" id="1095630.A0A2J6T0N4"/>
<evidence type="ECO:0000256" key="1">
    <source>
        <dbReference type="SAM" id="MobiDB-lite"/>
    </source>
</evidence>
<evidence type="ECO:0008006" key="5">
    <source>
        <dbReference type="Google" id="ProtNLM"/>
    </source>
</evidence>
<evidence type="ECO:0000313" key="3">
    <source>
        <dbReference type="EMBL" id="PMD56577.1"/>
    </source>
</evidence>
<feature type="region of interest" description="Disordered" evidence="1">
    <location>
        <begin position="291"/>
        <end position="330"/>
    </location>
</feature>
<feature type="region of interest" description="Disordered" evidence="1">
    <location>
        <begin position="539"/>
        <end position="606"/>
    </location>
</feature>
<feature type="region of interest" description="Disordered" evidence="1">
    <location>
        <begin position="449"/>
        <end position="498"/>
    </location>
</feature>
<dbReference type="RefSeq" id="XP_024733481.1">
    <property type="nucleotide sequence ID" value="XM_024885070.1"/>
</dbReference>
<feature type="compositionally biased region" description="Low complexity" evidence="1">
    <location>
        <begin position="584"/>
        <end position="597"/>
    </location>
</feature>
<dbReference type="InParanoid" id="A0A2J6T0N4"/>
<protein>
    <recommendedName>
        <fullName evidence="5">Glycoprotease family protein</fullName>
    </recommendedName>
</protein>
<sequence>MSTKIPVAQEPRHSKNNPSTERADNPFDTIFDGDGDDAEDEWWEEEDTVTSSPPKATSNVRITQRPTPPEGVGLGLSTKPLNRTSTRKPAKRYSVQKPTRDKSKGRQRRQNAKAGIKVVTNFSKHQAAAPPVQMQPSRTAPQIGCFVDLAALQALNGDITQTSTGFWKSKKGRELFGAVNTAPAVTKGVSETSVGKASHKASKIPTPSELDTTNTLAPSPLKSSGDLSPDDRPIVIGISIPSRDVQEHTFSPQTALSETTKIVRSYENHSSMPPETPTIIITPAKEVSCWSPDTMSASTDPRRASSIYSQAAQQDRHHSHRDAPPVPQMPASFLEDERQRLAAQRSYFSPDSDDVTTASKSQDDSPIMARSARSASISADSRVGRHASISTVATRPRSKGWWNYITTPFLTRSNTFANRDIENEPPPALPNLAIAAAKALEAERDARSWEKEFSPMTPETSATTIASDPWWDLDSKKRDPDDKSPVLRETRHKVQTSTEGLPIIHSETAGFGPAATMITMASKDISQLSRDPTFTTLKSASEVSNNDREVPNNNPFVQPRLGDFDDPPSNTQATRRHVAEPVRAANPPSSAPATNSPGAPPPYSPSPARVRYRAVFPPGHALANQYPMSPGPVSPGLAATMSSQARRPINLNSGYPQLPARQAGLPFTAEDLQAPSKKAKKAEAKRRRQEKEDAMAHKAGGLWRGRGCIPDSGCYGRKGAEGRKKRRCYLGLIVGFLFMIILVVVLATTLHRKSNTDIGPSQWLNLTGFPPIFLGLSTVIAPANIQIITGCVLPTTQWSCSLPKELHTSVSPNQPNQPNFFLDIQWDNSSSTNATFANVTGNPNLGTRAVGNPVSAGQFIRTIILKARQAVTFIPIPAPPSFADELFLGNTTDKIASNNKAGEPTPFYISFLSKLPTRFKRELLVEQRASDPFPNITDSIPPPSLNSDGTAAPANLLPFPTQQPIRLYDRGLPTEHYGFYTYFDRSIFLKSLDTINSTNTGDVPDDQNGGATEAEAAFRCTWTQTRFLVQMWTRMSGTAQLFNSTSHSSSTNQTYLTQPGSFPYPITITTDRHGGNPAQKLIYCYSMDTRDGIVAGSGKVNEELRGFGGTIINPAPSVFSNNSDPSLGGFDGGSGGCSCQWSNFQTVPTPSR</sequence>
<keyword evidence="2" id="KW-0472">Membrane</keyword>
<keyword evidence="2" id="KW-0812">Transmembrane</keyword>
<keyword evidence="4" id="KW-1185">Reference proteome</keyword>
<reference evidence="3 4" key="1">
    <citation type="submission" date="2016-04" db="EMBL/GenBank/DDBJ databases">
        <title>A degradative enzymes factory behind the ericoid mycorrhizal symbiosis.</title>
        <authorList>
            <consortium name="DOE Joint Genome Institute"/>
            <person name="Martino E."/>
            <person name="Morin E."/>
            <person name="Grelet G."/>
            <person name="Kuo A."/>
            <person name="Kohler A."/>
            <person name="Daghino S."/>
            <person name="Barry K."/>
            <person name="Choi C."/>
            <person name="Cichocki N."/>
            <person name="Clum A."/>
            <person name="Copeland A."/>
            <person name="Hainaut M."/>
            <person name="Haridas S."/>
            <person name="Labutti K."/>
            <person name="Lindquist E."/>
            <person name="Lipzen A."/>
            <person name="Khouja H.-R."/>
            <person name="Murat C."/>
            <person name="Ohm R."/>
            <person name="Olson A."/>
            <person name="Spatafora J."/>
            <person name="Veneault-Fourrey C."/>
            <person name="Henrissat B."/>
            <person name="Grigoriev I."/>
            <person name="Martin F."/>
            <person name="Perotto S."/>
        </authorList>
    </citation>
    <scope>NUCLEOTIDE SEQUENCE [LARGE SCALE GENOMIC DNA]</scope>
    <source>
        <strain evidence="3 4">E</strain>
    </source>
</reference>
<feature type="compositionally biased region" description="Polar residues" evidence="1">
    <location>
        <begin position="457"/>
        <end position="466"/>
    </location>
</feature>
<feature type="region of interest" description="Disordered" evidence="1">
    <location>
        <begin position="1"/>
        <end position="113"/>
    </location>
</feature>
<dbReference type="OrthoDB" id="10259622at2759"/>
<dbReference type="Proteomes" id="UP000235371">
    <property type="component" value="Unassembled WGS sequence"/>
</dbReference>
<gene>
    <name evidence="3" type="ORF">K444DRAFT_645245</name>
</gene>
<organism evidence="3 4">
    <name type="scientific">Hyaloscypha bicolor E</name>
    <dbReference type="NCBI Taxonomy" id="1095630"/>
    <lineage>
        <taxon>Eukaryota</taxon>
        <taxon>Fungi</taxon>
        <taxon>Dikarya</taxon>
        <taxon>Ascomycota</taxon>
        <taxon>Pezizomycotina</taxon>
        <taxon>Leotiomycetes</taxon>
        <taxon>Helotiales</taxon>
        <taxon>Hyaloscyphaceae</taxon>
        <taxon>Hyaloscypha</taxon>
        <taxon>Hyaloscypha bicolor</taxon>
    </lineage>
</organism>
<proteinExistence type="predicted"/>
<dbReference type="GeneID" id="36593147"/>
<feature type="region of interest" description="Disordered" evidence="1">
    <location>
        <begin position="190"/>
        <end position="232"/>
    </location>
</feature>
<evidence type="ECO:0000256" key="2">
    <source>
        <dbReference type="SAM" id="Phobius"/>
    </source>
</evidence>
<feature type="compositionally biased region" description="Acidic residues" evidence="1">
    <location>
        <begin position="31"/>
        <end position="48"/>
    </location>
</feature>
<feature type="region of interest" description="Disordered" evidence="1">
    <location>
        <begin position="346"/>
        <end position="376"/>
    </location>
</feature>
<feature type="compositionally biased region" description="Polar residues" evidence="1">
    <location>
        <begin position="209"/>
        <end position="226"/>
    </location>
</feature>
<dbReference type="AlphaFoldDB" id="A0A2J6T0N4"/>